<gene>
    <name evidence="1" type="ORF">BDV30DRAFT_137438</name>
</gene>
<sequence>MVAVNSDTATTTSQTNVPYLNPIVHQNCDDDLGDGVDFGKDRQHTVEPVGRIVINRIFEGLDSFRKDVPLRRTNSVGKGRARNWRHELAPCQFQHNVSREPRLLTYSGRIRSFCAVGLAKYVALIRSRSRRSPGEDLVQSRVPEMGCRSVSLHTGDSVFWEGFIRQCIDVRLGLKIISRR</sequence>
<evidence type="ECO:0000313" key="1">
    <source>
        <dbReference type="EMBL" id="KAB8271906.1"/>
    </source>
</evidence>
<organism evidence="1 2">
    <name type="scientific">Aspergillus minisclerotigenes</name>
    <dbReference type="NCBI Taxonomy" id="656917"/>
    <lineage>
        <taxon>Eukaryota</taxon>
        <taxon>Fungi</taxon>
        <taxon>Dikarya</taxon>
        <taxon>Ascomycota</taxon>
        <taxon>Pezizomycotina</taxon>
        <taxon>Eurotiomycetes</taxon>
        <taxon>Eurotiomycetidae</taxon>
        <taxon>Eurotiales</taxon>
        <taxon>Aspergillaceae</taxon>
        <taxon>Aspergillus</taxon>
        <taxon>Aspergillus subgen. Circumdati</taxon>
    </lineage>
</organism>
<protein>
    <submittedName>
        <fullName evidence="1">Uncharacterized protein</fullName>
    </submittedName>
</protein>
<proteinExistence type="predicted"/>
<accession>A0A5N6IZF7</accession>
<dbReference type="AlphaFoldDB" id="A0A5N6IZF7"/>
<name>A0A5N6IZF7_9EURO</name>
<reference evidence="1 2" key="1">
    <citation type="submission" date="2019-04" db="EMBL/GenBank/DDBJ databases">
        <title>Fungal friends and foes A comparative genomics study of 23 Aspergillus species from section Flavi.</title>
        <authorList>
            <consortium name="DOE Joint Genome Institute"/>
            <person name="Kjaerbolling I."/>
            <person name="Vesth T.C."/>
            <person name="Frisvad J.C."/>
            <person name="Nybo J.L."/>
            <person name="Theobald S."/>
            <person name="Kildgaard S."/>
            <person name="Petersen T.I."/>
            <person name="Kuo A."/>
            <person name="Sato A."/>
            <person name="Lyhne E.K."/>
            <person name="Kogle M.E."/>
            <person name="Wiebenga A."/>
            <person name="Kun R.S."/>
            <person name="Lubbers R.J."/>
            <person name="Makela M.R."/>
            <person name="Barry K."/>
            <person name="Chovatia M."/>
            <person name="Clum A."/>
            <person name="Daum C."/>
            <person name="Haridas S."/>
            <person name="He G."/>
            <person name="LaButti K."/>
            <person name="Lipzen A."/>
            <person name="Mondo S."/>
            <person name="Pangilinan J."/>
            <person name="Riley R."/>
            <person name="Salamov A."/>
            <person name="Simmons B.A."/>
            <person name="Magnuson J.K."/>
            <person name="Henrissat B."/>
            <person name="Mortensen U.H."/>
            <person name="Larsen T.O."/>
            <person name="De vries R.P."/>
            <person name="Grigoriev I.V."/>
            <person name="Machida M."/>
            <person name="Baker S.E."/>
            <person name="Andersen M.R."/>
        </authorList>
    </citation>
    <scope>NUCLEOTIDE SEQUENCE [LARGE SCALE GENOMIC DNA]</scope>
    <source>
        <strain evidence="1 2">CBS 117635</strain>
    </source>
</reference>
<dbReference type="EMBL" id="ML732811">
    <property type="protein sequence ID" value="KAB8271906.1"/>
    <property type="molecule type" value="Genomic_DNA"/>
</dbReference>
<evidence type="ECO:0000313" key="2">
    <source>
        <dbReference type="Proteomes" id="UP000326289"/>
    </source>
</evidence>
<keyword evidence="2" id="KW-1185">Reference proteome</keyword>
<dbReference type="Proteomes" id="UP000326289">
    <property type="component" value="Unassembled WGS sequence"/>
</dbReference>